<dbReference type="GO" id="GO:0006310">
    <property type="term" value="P:DNA recombination"/>
    <property type="evidence" value="ECO:0007669"/>
    <property type="project" value="UniProtKB-KW"/>
</dbReference>
<evidence type="ECO:0000256" key="5">
    <source>
        <dbReference type="PROSITE-ProRule" id="PRU01248"/>
    </source>
</evidence>
<proteinExistence type="inferred from homology"/>
<dbReference type="InterPro" id="IPR013762">
    <property type="entry name" value="Integrase-like_cat_sf"/>
</dbReference>
<sequence length="487" mass="55867">MKTTKKRDYSKRGNGRLYIRTKEGKEKKPGPGVKGNYYLEYNLPTGEVNPDTGKPITKRKKVRLNHADGSPITTKEDAEKARERIVSQYVVGEKKERLQRLKAELELAEQEEAQVFEDQNPPLKVATAWETYLASNDAPETGEDTLKYYAGYWNKFSQWIGGKFPDVIFLRDISPEMANGYVSELNRRKISPNTFNKHIGFMKLFFRVLEEPARLEGNPFEKVKKKKLKTNVRRELKIEELKTILDNAEGQLKTLLCLGTFTGLRLGDCCTLRWTEVDMDRRQIRRIPNKLSHNDNARPVVVGIPIALYQNLRETPVRKRKGYIVPEFADLYMYRNESGRPTRQPEITKQIQAHFIDHGIQTHREGTGFKLLPDPNRPGKFKKEHTGKRAVVEVGFHSLRHTFVSLQAERGTPQSTVQAIVGHGSPAMTQHYTHITNEAAQQAAKALDSGIIDAEYEIIKKVPSWIRDKLVQMTADNWESIRDQLLS</sequence>
<evidence type="ECO:0000259" key="8">
    <source>
        <dbReference type="PROSITE" id="PS51898"/>
    </source>
</evidence>
<accession>A0A6C2U6M2</accession>
<dbReference type="PANTHER" id="PTHR30349">
    <property type="entry name" value="PHAGE INTEGRASE-RELATED"/>
    <property type="match status" value="1"/>
</dbReference>
<keyword evidence="11" id="KW-1185">Reference proteome</keyword>
<dbReference type="PROSITE" id="PS51900">
    <property type="entry name" value="CB"/>
    <property type="match status" value="1"/>
</dbReference>
<dbReference type="Proteomes" id="UP000366872">
    <property type="component" value="Unassembled WGS sequence"/>
</dbReference>
<evidence type="ECO:0000256" key="2">
    <source>
        <dbReference type="ARBA" id="ARBA00022908"/>
    </source>
</evidence>
<feature type="coiled-coil region" evidence="6">
    <location>
        <begin position="91"/>
        <end position="118"/>
    </location>
</feature>
<reference evidence="10 11" key="1">
    <citation type="submission" date="2019-04" db="EMBL/GenBank/DDBJ databases">
        <authorList>
            <person name="Van Vliet M D."/>
        </authorList>
    </citation>
    <scope>NUCLEOTIDE SEQUENCE [LARGE SCALE GENOMIC DNA]</scope>
    <source>
        <strain evidence="10 11">F1</strain>
    </source>
</reference>
<protein>
    <recommendedName>
        <fullName evidence="12">Tyrosine recombinase XerC</fullName>
    </recommendedName>
</protein>
<evidence type="ECO:0000259" key="9">
    <source>
        <dbReference type="PROSITE" id="PS51900"/>
    </source>
</evidence>
<evidence type="ECO:0000313" key="11">
    <source>
        <dbReference type="Proteomes" id="UP000366872"/>
    </source>
</evidence>
<name>A0A6C2U6M2_PONDE</name>
<feature type="coiled-coil region" evidence="6">
    <location>
        <begin position="231"/>
        <end position="258"/>
    </location>
</feature>
<dbReference type="PANTHER" id="PTHR30349:SF64">
    <property type="entry name" value="PROPHAGE INTEGRASE INTD-RELATED"/>
    <property type="match status" value="1"/>
</dbReference>
<dbReference type="InterPro" id="IPR050090">
    <property type="entry name" value="Tyrosine_recombinase_XerCD"/>
</dbReference>
<dbReference type="GO" id="GO:0015074">
    <property type="term" value="P:DNA integration"/>
    <property type="evidence" value="ECO:0007669"/>
    <property type="project" value="UniProtKB-KW"/>
</dbReference>
<dbReference type="AlphaFoldDB" id="A0A6C2U6M2"/>
<dbReference type="Gene3D" id="1.10.443.10">
    <property type="entry name" value="Intergrase catalytic core"/>
    <property type="match status" value="1"/>
</dbReference>
<dbReference type="CDD" id="cd00397">
    <property type="entry name" value="DNA_BRE_C"/>
    <property type="match status" value="1"/>
</dbReference>
<dbReference type="Gene3D" id="1.10.150.130">
    <property type="match status" value="1"/>
</dbReference>
<evidence type="ECO:0000256" key="7">
    <source>
        <dbReference type="SAM" id="MobiDB-lite"/>
    </source>
</evidence>
<feature type="region of interest" description="Disordered" evidence="7">
    <location>
        <begin position="1"/>
        <end position="37"/>
    </location>
</feature>
<dbReference type="InterPro" id="IPR044068">
    <property type="entry name" value="CB"/>
</dbReference>
<feature type="compositionally biased region" description="Basic and acidic residues" evidence="7">
    <location>
        <begin position="20"/>
        <end position="29"/>
    </location>
</feature>
<keyword evidence="6" id="KW-0175">Coiled coil</keyword>
<keyword evidence="2" id="KW-0229">DNA integration</keyword>
<dbReference type="InterPro" id="IPR010998">
    <property type="entry name" value="Integrase_recombinase_N"/>
</dbReference>
<evidence type="ECO:0000256" key="3">
    <source>
        <dbReference type="ARBA" id="ARBA00023125"/>
    </source>
</evidence>
<feature type="domain" description="Tyr recombinase" evidence="8">
    <location>
        <begin position="227"/>
        <end position="445"/>
    </location>
</feature>
<feature type="compositionally biased region" description="Basic and acidic residues" evidence="7">
    <location>
        <begin position="1"/>
        <end position="11"/>
    </location>
</feature>
<evidence type="ECO:0000256" key="6">
    <source>
        <dbReference type="SAM" id="Coils"/>
    </source>
</evidence>
<feature type="domain" description="Core-binding (CB)" evidence="9">
    <location>
        <begin position="120"/>
        <end position="210"/>
    </location>
</feature>
<keyword evidence="4" id="KW-0233">DNA recombination</keyword>
<comment type="similarity">
    <text evidence="1">Belongs to the 'phage' integrase family.</text>
</comment>
<evidence type="ECO:0000313" key="10">
    <source>
        <dbReference type="EMBL" id="VGO15036.1"/>
    </source>
</evidence>
<dbReference type="InterPro" id="IPR002104">
    <property type="entry name" value="Integrase_catalytic"/>
</dbReference>
<dbReference type="Pfam" id="PF00589">
    <property type="entry name" value="Phage_integrase"/>
    <property type="match status" value="1"/>
</dbReference>
<dbReference type="RefSeq" id="WP_136080645.1">
    <property type="nucleotide sequence ID" value="NZ_CAAHFG010000002.1"/>
</dbReference>
<keyword evidence="3 5" id="KW-0238">DNA-binding</keyword>
<evidence type="ECO:0008006" key="12">
    <source>
        <dbReference type="Google" id="ProtNLM"/>
    </source>
</evidence>
<dbReference type="PROSITE" id="PS51898">
    <property type="entry name" value="TYR_RECOMBINASE"/>
    <property type="match status" value="1"/>
</dbReference>
<gene>
    <name evidence="10" type="ORF">PDESU_03616</name>
</gene>
<evidence type="ECO:0000256" key="1">
    <source>
        <dbReference type="ARBA" id="ARBA00008857"/>
    </source>
</evidence>
<dbReference type="SUPFAM" id="SSF56349">
    <property type="entry name" value="DNA breaking-rejoining enzymes"/>
    <property type="match status" value="1"/>
</dbReference>
<dbReference type="InterPro" id="IPR011010">
    <property type="entry name" value="DNA_brk_join_enz"/>
</dbReference>
<dbReference type="EMBL" id="CAAHFG010000002">
    <property type="protein sequence ID" value="VGO15036.1"/>
    <property type="molecule type" value="Genomic_DNA"/>
</dbReference>
<evidence type="ECO:0000256" key="4">
    <source>
        <dbReference type="ARBA" id="ARBA00023172"/>
    </source>
</evidence>
<dbReference type="GO" id="GO:0003677">
    <property type="term" value="F:DNA binding"/>
    <property type="evidence" value="ECO:0007669"/>
    <property type="project" value="UniProtKB-UniRule"/>
</dbReference>
<organism evidence="10 11">
    <name type="scientific">Pontiella desulfatans</name>
    <dbReference type="NCBI Taxonomy" id="2750659"/>
    <lineage>
        <taxon>Bacteria</taxon>
        <taxon>Pseudomonadati</taxon>
        <taxon>Kiritimatiellota</taxon>
        <taxon>Kiritimatiellia</taxon>
        <taxon>Kiritimatiellales</taxon>
        <taxon>Pontiellaceae</taxon>
        <taxon>Pontiella</taxon>
    </lineage>
</organism>